<dbReference type="InterPro" id="IPR000719">
    <property type="entry name" value="Prot_kinase_dom"/>
</dbReference>
<feature type="non-terminal residue" evidence="2">
    <location>
        <position position="1"/>
    </location>
</feature>
<accession>D8U8L6</accession>
<dbReference type="GO" id="GO:0005737">
    <property type="term" value="C:cytoplasm"/>
    <property type="evidence" value="ECO:0007669"/>
    <property type="project" value="TreeGrafter"/>
</dbReference>
<dbReference type="PROSITE" id="PS50011">
    <property type="entry name" value="PROTEIN_KINASE_DOM"/>
    <property type="match status" value="1"/>
</dbReference>
<dbReference type="InterPro" id="IPR020635">
    <property type="entry name" value="Tyr_kinase_cat_dom"/>
</dbReference>
<name>D8U8L6_VOLCA</name>
<evidence type="ECO:0000313" key="2">
    <source>
        <dbReference type="EMBL" id="EFJ43943.1"/>
    </source>
</evidence>
<dbReference type="InterPro" id="IPR050167">
    <property type="entry name" value="Ser_Thr_protein_kinase"/>
</dbReference>
<dbReference type="InterPro" id="IPR001245">
    <property type="entry name" value="Ser-Thr/Tyr_kinase_cat_dom"/>
</dbReference>
<dbReference type="RefSeq" id="XP_002954955.1">
    <property type="nucleotide sequence ID" value="XM_002954909.1"/>
</dbReference>
<gene>
    <name evidence="2" type="ORF">VOLCADRAFT_65388</name>
</gene>
<dbReference type="Proteomes" id="UP000001058">
    <property type="component" value="Unassembled WGS sequence"/>
</dbReference>
<dbReference type="AlphaFoldDB" id="D8U8L6"/>
<dbReference type="OrthoDB" id="4062651at2759"/>
<dbReference type="EMBL" id="GL378368">
    <property type="protein sequence ID" value="EFJ43943.1"/>
    <property type="molecule type" value="Genomic_DNA"/>
</dbReference>
<dbReference type="Pfam" id="PF00069">
    <property type="entry name" value="Pkinase"/>
    <property type="match status" value="1"/>
</dbReference>
<dbReference type="eggNOG" id="KOG0192">
    <property type="taxonomic scope" value="Eukaryota"/>
</dbReference>
<dbReference type="PRINTS" id="PR00109">
    <property type="entry name" value="TYRKINASE"/>
</dbReference>
<dbReference type="SMART" id="SM00219">
    <property type="entry name" value="TyrKc"/>
    <property type="match status" value="1"/>
</dbReference>
<dbReference type="Gene3D" id="1.10.510.10">
    <property type="entry name" value="Transferase(Phosphotransferase) domain 1"/>
    <property type="match status" value="1"/>
</dbReference>
<dbReference type="STRING" id="3068.D8U8L6"/>
<organism evidence="3">
    <name type="scientific">Volvox carteri f. nagariensis</name>
    <dbReference type="NCBI Taxonomy" id="3068"/>
    <lineage>
        <taxon>Eukaryota</taxon>
        <taxon>Viridiplantae</taxon>
        <taxon>Chlorophyta</taxon>
        <taxon>core chlorophytes</taxon>
        <taxon>Chlorophyceae</taxon>
        <taxon>CS clade</taxon>
        <taxon>Chlamydomonadales</taxon>
        <taxon>Volvocaceae</taxon>
        <taxon>Volvox</taxon>
    </lineage>
</organism>
<evidence type="ECO:0000259" key="1">
    <source>
        <dbReference type="PROSITE" id="PS50011"/>
    </source>
</evidence>
<dbReference type="GO" id="GO:0004713">
    <property type="term" value="F:protein tyrosine kinase activity"/>
    <property type="evidence" value="ECO:0007669"/>
    <property type="project" value="InterPro"/>
</dbReference>
<dbReference type="SUPFAM" id="SSF56112">
    <property type="entry name" value="Protein kinase-like (PK-like)"/>
    <property type="match status" value="1"/>
</dbReference>
<feature type="domain" description="Protein kinase" evidence="1">
    <location>
        <begin position="1"/>
        <end position="193"/>
    </location>
</feature>
<sequence>ALLSEYLTGNSIRSALRRHSDVVGGGWRSGDRLVVLLGLGMEYLHSRGVVHLNLKTGNLLVGFSEKQPSCKVSSYYIPPNPMCDVALASAVSLSQPPPTPNRPGPQADVYSYGMIMWSLWTRAEPWAGADMRALLTAVVSGGAPRPPVPGRELAPGWSALMRRCWSTDPRDRPTFNEVLERMRVRGSQPHENVFLL</sequence>
<dbReference type="GO" id="GO:0005524">
    <property type="term" value="F:ATP binding"/>
    <property type="evidence" value="ECO:0007669"/>
    <property type="project" value="InterPro"/>
</dbReference>
<protein>
    <recommendedName>
        <fullName evidence="1">Protein kinase domain-containing protein</fullName>
    </recommendedName>
</protein>
<keyword evidence="3" id="KW-1185">Reference proteome</keyword>
<dbReference type="PANTHER" id="PTHR23257:SF963">
    <property type="entry name" value="AT08303P"/>
    <property type="match status" value="1"/>
</dbReference>
<evidence type="ECO:0000313" key="3">
    <source>
        <dbReference type="Proteomes" id="UP000001058"/>
    </source>
</evidence>
<proteinExistence type="predicted"/>
<dbReference type="InParanoid" id="D8U8L6"/>
<dbReference type="PANTHER" id="PTHR23257">
    <property type="entry name" value="SERINE-THREONINE PROTEIN KINASE"/>
    <property type="match status" value="1"/>
</dbReference>
<dbReference type="GeneID" id="9621894"/>
<dbReference type="InterPro" id="IPR011009">
    <property type="entry name" value="Kinase-like_dom_sf"/>
</dbReference>
<reference evidence="2 3" key="1">
    <citation type="journal article" date="2010" name="Science">
        <title>Genomic analysis of organismal complexity in the multicellular green alga Volvox carteri.</title>
        <authorList>
            <person name="Prochnik S.E."/>
            <person name="Umen J."/>
            <person name="Nedelcu A.M."/>
            <person name="Hallmann A."/>
            <person name="Miller S.M."/>
            <person name="Nishii I."/>
            <person name="Ferris P."/>
            <person name="Kuo A."/>
            <person name="Mitros T."/>
            <person name="Fritz-Laylin L.K."/>
            <person name="Hellsten U."/>
            <person name="Chapman J."/>
            <person name="Simakov O."/>
            <person name="Rensing S.A."/>
            <person name="Terry A."/>
            <person name="Pangilinan J."/>
            <person name="Kapitonov V."/>
            <person name="Jurka J."/>
            <person name="Salamov A."/>
            <person name="Shapiro H."/>
            <person name="Schmutz J."/>
            <person name="Grimwood J."/>
            <person name="Lindquist E."/>
            <person name="Lucas S."/>
            <person name="Grigoriev I.V."/>
            <person name="Schmitt R."/>
            <person name="Kirk D."/>
            <person name="Rokhsar D.S."/>
        </authorList>
    </citation>
    <scope>NUCLEOTIDE SEQUENCE [LARGE SCALE GENOMIC DNA]</scope>
    <source>
        <strain evidence="3">f. Nagariensis / Eve</strain>
    </source>
</reference>
<dbReference type="KEGG" id="vcn:VOLCADRAFT_65388"/>
<dbReference type="GO" id="GO:0007165">
    <property type="term" value="P:signal transduction"/>
    <property type="evidence" value="ECO:0007669"/>
    <property type="project" value="TreeGrafter"/>
</dbReference>